<dbReference type="EMBL" id="JAGIZQ010000001">
    <property type="protein sequence ID" value="KAH6651398.1"/>
    <property type="molecule type" value="Genomic_DNA"/>
</dbReference>
<organism evidence="1 2">
    <name type="scientific">Chaetomium tenue</name>
    <dbReference type="NCBI Taxonomy" id="1854479"/>
    <lineage>
        <taxon>Eukaryota</taxon>
        <taxon>Fungi</taxon>
        <taxon>Dikarya</taxon>
        <taxon>Ascomycota</taxon>
        <taxon>Pezizomycotina</taxon>
        <taxon>Sordariomycetes</taxon>
        <taxon>Sordariomycetidae</taxon>
        <taxon>Sordariales</taxon>
        <taxon>Chaetomiaceae</taxon>
        <taxon>Chaetomium</taxon>
    </lineage>
</organism>
<gene>
    <name evidence="1" type="ORF">F5144DRAFT_85009</name>
</gene>
<protein>
    <submittedName>
        <fullName evidence="1">Uncharacterized protein</fullName>
    </submittedName>
</protein>
<reference evidence="1 2" key="1">
    <citation type="journal article" date="2021" name="Nat. Commun.">
        <title>Genetic determinants of endophytism in the Arabidopsis root mycobiome.</title>
        <authorList>
            <person name="Mesny F."/>
            <person name="Miyauchi S."/>
            <person name="Thiergart T."/>
            <person name="Pickel B."/>
            <person name="Atanasova L."/>
            <person name="Karlsson M."/>
            <person name="Huettel B."/>
            <person name="Barry K.W."/>
            <person name="Haridas S."/>
            <person name="Chen C."/>
            <person name="Bauer D."/>
            <person name="Andreopoulos W."/>
            <person name="Pangilinan J."/>
            <person name="LaButti K."/>
            <person name="Riley R."/>
            <person name="Lipzen A."/>
            <person name="Clum A."/>
            <person name="Drula E."/>
            <person name="Henrissat B."/>
            <person name="Kohler A."/>
            <person name="Grigoriev I.V."/>
            <person name="Martin F.M."/>
            <person name="Hacquard S."/>
        </authorList>
    </citation>
    <scope>NUCLEOTIDE SEQUENCE [LARGE SCALE GENOMIC DNA]</scope>
    <source>
        <strain evidence="1 2">MPI-SDFR-AT-0079</strain>
    </source>
</reference>
<accession>A0ACB7PTE3</accession>
<evidence type="ECO:0000313" key="2">
    <source>
        <dbReference type="Proteomes" id="UP000724584"/>
    </source>
</evidence>
<evidence type="ECO:0000313" key="1">
    <source>
        <dbReference type="EMBL" id="KAH6651398.1"/>
    </source>
</evidence>
<comment type="caution">
    <text evidence="1">The sequence shown here is derived from an EMBL/GenBank/DDBJ whole genome shotgun (WGS) entry which is preliminary data.</text>
</comment>
<proteinExistence type="predicted"/>
<keyword evidence="2" id="KW-1185">Reference proteome</keyword>
<name>A0ACB7PTE3_9PEZI</name>
<sequence length="281" mass="31418">MMILLERDVVGCFWAHMITSAMFSTPYSQQASRRFLWVHKVLDSLAAHVQKLSFLLPPRACTRYSVSSRQPPPHLARSRTRRICRYRPSIVSAEAWFIWRHLSLRCFQCGGFGNSCFYILAALGTWRLHYAGEAALAAETSGKRNDTRSHDHLDEVQRPRAAANSSSACNLANADKSRIKLFFEHAMPSWPLASVPVDMPSVVVSIAKRGVNGWESSVGGERASSICRDEHWWATKLNGDSARRIRPCAGVDISEGGAPPSLGCCWPDGRTGRDFLKCRIR</sequence>
<dbReference type="Proteomes" id="UP000724584">
    <property type="component" value="Unassembled WGS sequence"/>
</dbReference>